<protein>
    <submittedName>
        <fullName evidence="1">Uncharacterized protein</fullName>
    </submittedName>
</protein>
<dbReference type="OrthoDB" id="241340at2759"/>
<proteinExistence type="predicted"/>
<name>A0A3P7JLV1_STRVU</name>
<dbReference type="PANTHER" id="PTHR12029:SF11">
    <property type="entry name" value="METHYLTRANSFERASE TARBP1-RELATED"/>
    <property type="match status" value="1"/>
</dbReference>
<accession>A0A3P7JLV1</accession>
<feature type="non-terminal residue" evidence="1">
    <location>
        <position position="51"/>
    </location>
</feature>
<dbReference type="GO" id="GO:0030488">
    <property type="term" value="P:tRNA methylation"/>
    <property type="evidence" value="ECO:0007669"/>
    <property type="project" value="TreeGrafter"/>
</dbReference>
<evidence type="ECO:0000313" key="1">
    <source>
        <dbReference type="EMBL" id="VDM84386.1"/>
    </source>
</evidence>
<reference evidence="1 2" key="1">
    <citation type="submission" date="2018-11" db="EMBL/GenBank/DDBJ databases">
        <authorList>
            <consortium name="Pathogen Informatics"/>
        </authorList>
    </citation>
    <scope>NUCLEOTIDE SEQUENCE [LARGE SCALE GENOMIC DNA]</scope>
</reference>
<dbReference type="GO" id="GO:0016423">
    <property type="term" value="F:tRNA (guanine) methyltransferase activity"/>
    <property type="evidence" value="ECO:0007669"/>
    <property type="project" value="TreeGrafter"/>
</dbReference>
<organism evidence="1 2">
    <name type="scientific">Strongylus vulgaris</name>
    <name type="common">Blood worm</name>
    <dbReference type="NCBI Taxonomy" id="40348"/>
    <lineage>
        <taxon>Eukaryota</taxon>
        <taxon>Metazoa</taxon>
        <taxon>Ecdysozoa</taxon>
        <taxon>Nematoda</taxon>
        <taxon>Chromadorea</taxon>
        <taxon>Rhabditida</taxon>
        <taxon>Rhabditina</taxon>
        <taxon>Rhabditomorpha</taxon>
        <taxon>Strongyloidea</taxon>
        <taxon>Strongylidae</taxon>
        <taxon>Strongylus</taxon>
    </lineage>
</organism>
<dbReference type="InterPro" id="IPR045330">
    <property type="entry name" value="TRM3/TARBP1"/>
</dbReference>
<dbReference type="Proteomes" id="UP000270094">
    <property type="component" value="Unassembled WGS sequence"/>
</dbReference>
<dbReference type="InterPro" id="IPR029026">
    <property type="entry name" value="tRNA_m1G_MTases_N"/>
</dbReference>
<dbReference type="EMBL" id="UYYB01129783">
    <property type="protein sequence ID" value="VDM84386.1"/>
    <property type="molecule type" value="Genomic_DNA"/>
</dbReference>
<dbReference type="Gene3D" id="3.40.1280.10">
    <property type="match status" value="1"/>
</dbReference>
<sequence>MSAEKKQRIESVRPDDLSRYLEDMRKRGYTVVAAEQTTDSVPLHKYKFPLK</sequence>
<dbReference type="PANTHER" id="PTHR12029">
    <property type="entry name" value="RNA METHYLTRANSFERASE"/>
    <property type="match status" value="1"/>
</dbReference>
<dbReference type="AlphaFoldDB" id="A0A3P7JLV1"/>
<gene>
    <name evidence="1" type="ORF">SVUK_LOCUS19384</name>
</gene>
<evidence type="ECO:0000313" key="2">
    <source>
        <dbReference type="Proteomes" id="UP000270094"/>
    </source>
</evidence>
<keyword evidence="2" id="KW-1185">Reference proteome</keyword>